<comment type="caution">
    <text evidence="1">The sequence shown here is derived from an EMBL/GenBank/DDBJ whole genome shotgun (WGS) entry which is preliminary data.</text>
</comment>
<dbReference type="EMBL" id="CM046388">
    <property type="protein sequence ID" value="KAI8574503.1"/>
    <property type="molecule type" value="Genomic_DNA"/>
</dbReference>
<proteinExistence type="predicted"/>
<protein>
    <submittedName>
        <fullName evidence="1">Uncharacterized protein</fullName>
    </submittedName>
</protein>
<gene>
    <name evidence="1" type="ORF">RHMOL_Rhmol01G0359500</name>
</gene>
<name>A0ACC0Q904_RHOML</name>
<evidence type="ECO:0000313" key="1">
    <source>
        <dbReference type="EMBL" id="KAI8574503.1"/>
    </source>
</evidence>
<accession>A0ACC0Q904</accession>
<dbReference type="Proteomes" id="UP001062846">
    <property type="component" value="Chromosome 1"/>
</dbReference>
<evidence type="ECO:0000313" key="2">
    <source>
        <dbReference type="Proteomes" id="UP001062846"/>
    </source>
</evidence>
<organism evidence="1 2">
    <name type="scientific">Rhododendron molle</name>
    <name type="common">Chinese azalea</name>
    <name type="synonym">Azalea mollis</name>
    <dbReference type="NCBI Taxonomy" id="49168"/>
    <lineage>
        <taxon>Eukaryota</taxon>
        <taxon>Viridiplantae</taxon>
        <taxon>Streptophyta</taxon>
        <taxon>Embryophyta</taxon>
        <taxon>Tracheophyta</taxon>
        <taxon>Spermatophyta</taxon>
        <taxon>Magnoliopsida</taxon>
        <taxon>eudicotyledons</taxon>
        <taxon>Gunneridae</taxon>
        <taxon>Pentapetalae</taxon>
        <taxon>asterids</taxon>
        <taxon>Ericales</taxon>
        <taxon>Ericaceae</taxon>
        <taxon>Ericoideae</taxon>
        <taxon>Rhodoreae</taxon>
        <taxon>Rhododendron</taxon>
    </lineage>
</organism>
<reference evidence="1" key="1">
    <citation type="submission" date="2022-02" db="EMBL/GenBank/DDBJ databases">
        <title>Plant Genome Project.</title>
        <authorList>
            <person name="Zhang R.-G."/>
        </authorList>
    </citation>
    <scope>NUCLEOTIDE SEQUENCE</scope>
    <source>
        <strain evidence="1">AT1</strain>
    </source>
</reference>
<keyword evidence="2" id="KW-1185">Reference proteome</keyword>
<sequence>MRILTRSSLHHHRSQHNHYFIPFPILRPNPRIQLTTLLSLSLSLEIYLLNRNRTRSDFEGLDFFLNSKMYQKIDVESGSSTAPLYPMMLESPELRWAFIRKIYSIVTVQLLLTVAVAVVVVAVEPISVFFATTYTGLALYIVLIITPFIVLWPLSYHYKRHPVNYFLLAIFTVSLAFAVGLSCAFTSGKVILEAAILTAGVVVSLTLYTFWAARRGHDFGFLGPFLSGAIFVLILFSVIQIFFPLGQISVMIYGFLAAIVFCGYIVYDTDNLIKRYSYDDYIWAAVSLYLDIINLFMALLTIFRAAD</sequence>